<comment type="similarity">
    <text evidence="8">Belongs to the binding-protein-dependent transport system permease family. LivHM subfamily.</text>
</comment>
<feature type="transmembrane region" description="Helical" evidence="9">
    <location>
        <begin position="257"/>
        <end position="277"/>
    </location>
</feature>
<dbReference type="InterPro" id="IPR052157">
    <property type="entry name" value="BCAA_transport_permease"/>
</dbReference>
<feature type="transmembrane region" description="Helical" evidence="9">
    <location>
        <begin position="136"/>
        <end position="159"/>
    </location>
</feature>
<dbReference type="Proteomes" id="UP000318509">
    <property type="component" value="Unassembled WGS sequence"/>
</dbReference>
<evidence type="ECO:0000256" key="4">
    <source>
        <dbReference type="ARBA" id="ARBA00022692"/>
    </source>
</evidence>
<evidence type="ECO:0000256" key="5">
    <source>
        <dbReference type="ARBA" id="ARBA00022970"/>
    </source>
</evidence>
<dbReference type="GO" id="GO:0005886">
    <property type="term" value="C:plasma membrane"/>
    <property type="evidence" value="ECO:0007669"/>
    <property type="project" value="UniProtKB-SubCell"/>
</dbReference>
<dbReference type="EMBL" id="VBAK01000129">
    <property type="protein sequence ID" value="TMI89169.1"/>
    <property type="molecule type" value="Genomic_DNA"/>
</dbReference>
<dbReference type="AlphaFoldDB" id="A0A537K070"/>
<feature type="transmembrane region" description="Helical" evidence="9">
    <location>
        <begin position="16"/>
        <end position="36"/>
    </location>
</feature>
<comment type="subcellular location">
    <subcellularLocation>
        <location evidence="1">Cell membrane</location>
        <topology evidence="1">Multi-pass membrane protein</topology>
    </subcellularLocation>
</comment>
<dbReference type="InterPro" id="IPR001851">
    <property type="entry name" value="ABC_transp_permease"/>
</dbReference>
<feature type="transmembrane region" description="Helical" evidence="9">
    <location>
        <begin position="95"/>
        <end position="116"/>
    </location>
</feature>
<evidence type="ECO:0000256" key="6">
    <source>
        <dbReference type="ARBA" id="ARBA00022989"/>
    </source>
</evidence>
<keyword evidence="6 9" id="KW-1133">Transmembrane helix</keyword>
<evidence type="ECO:0000313" key="11">
    <source>
        <dbReference type="Proteomes" id="UP000318509"/>
    </source>
</evidence>
<evidence type="ECO:0000256" key="8">
    <source>
        <dbReference type="ARBA" id="ARBA00037998"/>
    </source>
</evidence>
<evidence type="ECO:0000256" key="3">
    <source>
        <dbReference type="ARBA" id="ARBA00022475"/>
    </source>
</evidence>
<dbReference type="GO" id="GO:0022857">
    <property type="term" value="F:transmembrane transporter activity"/>
    <property type="evidence" value="ECO:0007669"/>
    <property type="project" value="InterPro"/>
</dbReference>
<feature type="transmembrane region" description="Helical" evidence="9">
    <location>
        <begin position="226"/>
        <end position="250"/>
    </location>
</feature>
<comment type="caution">
    <text evidence="10">The sequence shown here is derived from an EMBL/GenBank/DDBJ whole genome shotgun (WGS) entry which is preliminary data.</text>
</comment>
<evidence type="ECO:0000256" key="2">
    <source>
        <dbReference type="ARBA" id="ARBA00022448"/>
    </source>
</evidence>
<dbReference type="PANTHER" id="PTHR11795">
    <property type="entry name" value="BRANCHED-CHAIN AMINO ACID TRANSPORT SYSTEM PERMEASE PROTEIN LIVH"/>
    <property type="match status" value="1"/>
</dbReference>
<feature type="transmembrane region" description="Helical" evidence="9">
    <location>
        <begin position="188"/>
        <end position="206"/>
    </location>
</feature>
<evidence type="ECO:0000256" key="9">
    <source>
        <dbReference type="SAM" id="Phobius"/>
    </source>
</evidence>
<sequence length="291" mass="29673">MSTLLPQLLLTGLTTGSIYALVALGFVLIYSVTGILNFAQGEFSMLSALVCATLLAWHLPLGAAALIAAAAVCAVGALTERLAIRPASGAHPLTLLIITFGVSMAFRGIALMLWGADPYALPEFTPGPALVLLGGVLIRQAIWAIALSLAVVAALFVFFARTVPGAAVRACADNAFASRLVGISPRRMSLLAFTLSAALGAVAGIVMTPITGATYDMGLALGLKGFVAAVIGGLANAPGAVLGGYLVGLIEALTTGYLSPGYGTAITFLVLLAVLFLQREGLVHGARRRPA</sequence>
<feature type="transmembrane region" description="Helical" evidence="9">
    <location>
        <begin position="65"/>
        <end position="83"/>
    </location>
</feature>
<keyword evidence="5" id="KW-0029">Amino-acid transport</keyword>
<organism evidence="10 11">
    <name type="scientific">Candidatus Segetimicrobium genomatis</name>
    <dbReference type="NCBI Taxonomy" id="2569760"/>
    <lineage>
        <taxon>Bacteria</taxon>
        <taxon>Bacillati</taxon>
        <taxon>Candidatus Sysuimicrobiota</taxon>
        <taxon>Candidatus Sysuimicrobiia</taxon>
        <taxon>Candidatus Sysuimicrobiales</taxon>
        <taxon>Candidatus Segetimicrobiaceae</taxon>
        <taxon>Candidatus Segetimicrobium</taxon>
    </lineage>
</organism>
<dbReference type="CDD" id="cd06582">
    <property type="entry name" value="TM_PBP1_LivH_like"/>
    <property type="match status" value="1"/>
</dbReference>
<dbReference type="GO" id="GO:0006865">
    <property type="term" value="P:amino acid transport"/>
    <property type="evidence" value="ECO:0007669"/>
    <property type="project" value="UniProtKB-KW"/>
</dbReference>
<evidence type="ECO:0000313" key="10">
    <source>
        <dbReference type="EMBL" id="TMI89169.1"/>
    </source>
</evidence>
<evidence type="ECO:0000256" key="1">
    <source>
        <dbReference type="ARBA" id="ARBA00004651"/>
    </source>
</evidence>
<dbReference type="Pfam" id="PF02653">
    <property type="entry name" value="BPD_transp_2"/>
    <property type="match status" value="1"/>
</dbReference>
<dbReference type="PANTHER" id="PTHR11795:SF450">
    <property type="entry name" value="ABC TRANSPORTER PERMEASE PROTEIN"/>
    <property type="match status" value="1"/>
</dbReference>
<proteinExistence type="inferred from homology"/>
<keyword evidence="4 9" id="KW-0812">Transmembrane</keyword>
<gene>
    <name evidence="10" type="ORF">E6H00_10680</name>
</gene>
<accession>A0A537K070</accession>
<keyword evidence="7 9" id="KW-0472">Membrane</keyword>
<name>A0A537K070_9BACT</name>
<reference evidence="10 11" key="1">
    <citation type="journal article" date="2019" name="Nat. Microbiol.">
        <title>Mediterranean grassland soil C-N compound turnover is dependent on rainfall and depth, and is mediated by genomically divergent microorganisms.</title>
        <authorList>
            <person name="Diamond S."/>
            <person name="Andeer P.F."/>
            <person name="Li Z."/>
            <person name="Crits-Christoph A."/>
            <person name="Burstein D."/>
            <person name="Anantharaman K."/>
            <person name="Lane K.R."/>
            <person name="Thomas B.C."/>
            <person name="Pan C."/>
            <person name="Northen T.R."/>
            <person name="Banfield J.F."/>
        </authorList>
    </citation>
    <scope>NUCLEOTIDE SEQUENCE [LARGE SCALE GENOMIC DNA]</scope>
    <source>
        <strain evidence="10">NP_3</strain>
    </source>
</reference>
<protein>
    <submittedName>
        <fullName evidence="10">Branched-chain amino acid ABC transporter permease</fullName>
    </submittedName>
</protein>
<evidence type="ECO:0000256" key="7">
    <source>
        <dbReference type="ARBA" id="ARBA00023136"/>
    </source>
</evidence>
<keyword evidence="3" id="KW-1003">Cell membrane</keyword>
<keyword evidence="2" id="KW-0813">Transport</keyword>